<dbReference type="PANTHER" id="PTHR31272:SF4">
    <property type="entry name" value="CYTOCHROME C-TYPE BIOGENESIS PROTEIN HI_1454-RELATED"/>
    <property type="match status" value="1"/>
</dbReference>
<feature type="transmembrane region" description="Helical" evidence="6">
    <location>
        <begin position="208"/>
        <end position="226"/>
    </location>
</feature>
<proteinExistence type="inferred from homology"/>
<organism evidence="8 9">
    <name type="scientific">Acidaminobacter hydrogenoformans DSM 2784</name>
    <dbReference type="NCBI Taxonomy" id="1120920"/>
    <lineage>
        <taxon>Bacteria</taxon>
        <taxon>Bacillati</taxon>
        <taxon>Bacillota</taxon>
        <taxon>Clostridia</taxon>
        <taxon>Peptostreptococcales</taxon>
        <taxon>Acidaminobacteraceae</taxon>
        <taxon>Acidaminobacter</taxon>
    </lineage>
</organism>
<feature type="transmembrane region" description="Helical" evidence="6">
    <location>
        <begin position="57"/>
        <end position="82"/>
    </location>
</feature>
<accession>A0A1G5S5K9</accession>
<dbReference type="STRING" id="1120920.SAMN03080599_02954"/>
<dbReference type="AlphaFoldDB" id="A0A1G5S5K9"/>
<gene>
    <name evidence="8" type="ORF">SAMN03080599_02954</name>
</gene>
<dbReference type="GO" id="GO:0017004">
    <property type="term" value="P:cytochrome complex assembly"/>
    <property type="evidence" value="ECO:0007669"/>
    <property type="project" value="InterPro"/>
</dbReference>
<dbReference type="Pfam" id="PF02683">
    <property type="entry name" value="DsbD_TM"/>
    <property type="match status" value="1"/>
</dbReference>
<evidence type="ECO:0000313" key="8">
    <source>
        <dbReference type="EMBL" id="SCZ81702.1"/>
    </source>
</evidence>
<evidence type="ECO:0000256" key="5">
    <source>
        <dbReference type="ARBA" id="ARBA00023136"/>
    </source>
</evidence>
<keyword evidence="5 6" id="KW-0472">Membrane</keyword>
<evidence type="ECO:0000259" key="7">
    <source>
        <dbReference type="Pfam" id="PF02683"/>
    </source>
</evidence>
<dbReference type="InterPro" id="IPR003834">
    <property type="entry name" value="Cyt_c_assmbl_TM_dom"/>
</dbReference>
<evidence type="ECO:0000313" key="9">
    <source>
        <dbReference type="Proteomes" id="UP000199208"/>
    </source>
</evidence>
<comment type="similarity">
    <text evidence="2">Belongs to the DsbD family.</text>
</comment>
<evidence type="ECO:0000256" key="3">
    <source>
        <dbReference type="ARBA" id="ARBA00022692"/>
    </source>
</evidence>
<name>A0A1G5S5K9_9FIRM</name>
<evidence type="ECO:0000256" key="6">
    <source>
        <dbReference type="SAM" id="Phobius"/>
    </source>
</evidence>
<evidence type="ECO:0000256" key="4">
    <source>
        <dbReference type="ARBA" id="ARBA00022989"/>
    </source>
</evidence>
<feature type="transmembrane region" description="Helical" evidence="6">
    <location>
        <begin position="88"/>
        <end position="110"/>
    </location>
</feature>
<dbReference type="Proteomes" id="UP000199208">
    <property type="component" value="Unassembled WGS sequence"/>
</dbReference>
<dbReference type="OrthoDB" id="9809733at2"/>
<comment type="subcellular location">
    <subcellularLocation>
        <location evidence="1">Membrane</location>
        <topology evidence="1">Multi-pass membrane protein</topology>
    </subcellularLocation>
</comment>
<dbReference type="RefSeq" id="WP_092592808.1">
    <property type="nucleotide sequence ID" value="NZ_FMWL01000021.1"/>
</dbReference>
<keyword evidence="9" id="KW-1185">Reference proteome</keyword>
<evidence type="ECO:0000256" key="1">
    <source>
        <dbReference type="ARBA" id="ARBA00004141"/>
    </source>
</evidence>
<feature type="transmembrane region" description="Helical" evidence="6">
    <location>
        <begin position="167"/>
        <end position="188"/>
    </location>
</feature>
<dbReference type="GO" id="GO:0016020">
    <property type="term" value="C:membrane"/>
    <property type="evidence" value="ECO:0007669"/>
    <property type="project" value="UniProtKB-SubCell"/>
</dbReference>
<feature type="transmembrane region" description="Helical" evidence="6">
    <location>
        <begin position="12"/>
        <end position="36"/>
    </location>
</feature>
<dbReference type="EMBL" id="FMWL01000021">
    <property type="protein sequence ID" value="SCZ81702.1"/>
    <property type="molecule type" value="Genomic_DNA"/>
</dbReference>
<sequence>MLNLAQDVSYGVAFLAGLLSFFSPCIIPMIPAYLMYITGSQLDASNQVTRRHAFLKTLVFVAGFTVVFLIMGTSASFLGTFFSRNRVWIQRLSGLVIIVFGLNLLGILKFSGLSKVTRFRATAKENSYSGAFVLGLAFAAGWTPCFGPVLASILLYAGASATVAKGFMLLLVYSLGMAIPFLVSAVFLTEISGWISKFERGAEKVTKMAGLVLIIFGILVATGYIVRLGGLLV</sequence>
<dbReference type="PANTHER" id="PTHR31272">
    <property type="entry name" value="CYTOCHROME C-TYPE BIOGENESIS PROTEIN HI_1454-RELATED"/>
    <property type="match status" value="1"/>
</dbReference>
<reference evidence="8 9" key="1">
    <citation type="submission" date="2016-10" db="EMBL/GenBank/DDBJ databases">
        <authorList>
            <person name="de Groot N.N."/>
        </authorList>
    </citation>
    <scope>NUCLEOTIDE SEQUENCE [LARGE SCALE GENOMIC DNA]</scope>
    <source>
        <strain evidence="8 9">DSM 2784</strain>
    </source>
</reference>
<feature type="domain" description="Cytochrome C biogenesis protein transmembrane" evidence="7">
    <location>
        <begin position="12"/>
        <end position="214"/>
    </location>
</feature>
<dbReference type="InterPro" id="IPR051790">
    <property type="entry name" value="Cytochrome_c-biogenesis_DsbD"/>
</dbReference>
<feature type="transmembrane region" description="Helical" evidence="6">
    <location>
        <begin position="131"/>
        <end position="155"/>
    </location>
</feature>
<protein>
    <submittedName>
        <fullName evidence="8">Cytochrome c-type biogenesis protein</fullName>
    </submittedName>
</protein>
<keyword evidence="3 6" id="KW-0812">Transmembrane</keyword>
<keyword evidence="4 6" id="KW-1133">Transmembrane helix</keyword>
<evidence type="ECO:0000256" key="2">
    <source>
        <dbReference type="ARBA" id="ARBA00006143"/>
    </source>
</evidence>